<proteinExistence type="predicted"/>
<dbReference type="InterPro" id="IPR050445">
    <property type="entry name" value="Bact_polysacc_biosynth/exp"/>
</dbReference>
<feature type="transmembrane region" description="Helical" evidence="2">
    <location>
        <begin position="365"/>
        <end position="389"/>
    </location>
</feature>
<keyword evidence="4" id="KW-1185">Reference proteome</keyword>
<organism evidence="3 4">
    <name type="scientific">Massilia consociata</name>
    <dbReference type="NCBI Taxonomy" id="760117"/>
    <lineage>
        <taxon>Bacteria</taxon>
        <taxon>Pseudomonadati</taxon>
        <taxon>Pseudomonadota</taxon>
        <taxon>Betaproteobacteria</taxon>
        <taxon>Burkholderiales</taxon>
        <taxon>Oxalobacteraceae</taxon>
        <taxon>Telluria group</taxon>
        <taxon>Massilia</taxon>
    </lineage>
</organism>
<name>A0ABV6FI10_9BURK</name>
<dbReference type="PANTHER" id="PTHR32309:SF13">
    <property type="entry name" value="FERRIC ENTEROBACTIN TRANSPORT PROTEIN FEPE"/>
    <property type="match status" value="1"/>
</dbReference>
<comment type="caution">
    <text evidence="3">The sequence shown here is derived from an EMBL/GenBank/DDBJ whole genome shotgun (WGS) entry which is preliminary data.</text>
</comment>
<gene>
    <name evidence="3" type="ORF">ACFFJK_14860</name>
</gene>
<feature type="region of interest" description="Disordered" evidence="1">
    <location>
        <begin position="1"/>
        <end position="25"/>
    </location>
</feature>
<dbReference type="Proteomes" id="UP001589773">
    <property type="component" value="Unassembled WGS sequence"/>
</dbReference>
<evidence type="ECO:0000256" key="2">
    <source>
        <dbReference type="SAM" id="Phobius"/>
    </source>
</evidence>
<protein>
    <submittedName>
        <fullName evidence="3">Chain-length determining protein</fullName>
    </submittedName>
</protein>
<sequence>MNDRINEDAVTPVAPPAPGSPLGRAGKRARGLFASVRKRGIFGVAALACAAAATYWGVVASDRYVSQANVIVQRTDLAGSQTMDFSSLLGSVNGSRSDELLLRNYLLSMDMLRKLDAKLNLRAHYSDGARDPLSRMWAADVPDERFLEYYLSRVSVELDEYSGVLVVKAQAFDARTAQAITTFLVQEGERAMNEMAHRLARDQVAFVEKQVAQMAERFQQTRQAVVRFQNAHGLVSPETRAQQLNSVVERLQAQRTELQTRRTALLGYLEPHAAAVVEVDLQIGAIDKQIAQEQARLTSTSGKALNTTVEQYQRLEMEAGFANDIYKTALVALEKGRVEATRNLKKVSVVQNPTLPQQALEPRRVYNIIVSVLTILLLAGVVHLLAAIVRDHKD</sequence>
<evidence type="ECO:0000256" key="1">
    <source>
        <dbReference type="SAM" id="MobiDB-lite"/>
    </source>
</evidence>
<reference evidence="3 4" key="1">
    <citation type="submission" date="2024-09" db="EMBL/GenBank/DDBJ databases">
        <authorList>
            <person name="Sun Q."/>
            <person name="Mori K."/>
        </authorList>
    </citation>
    <scope>NUCLEOTIDE SEQUENCE [LARGE SCALE GENOMIC DNA]</scope>
    <source>
        <strain evidence="3 4">CCM 7792</strain>
    </source>
</reference>
<evidence type="ECO:0000313" key="3">
    <source>
        <dbReference type="EMBL" id="MFC0253179.1"/>
    </source>
</evidence>
<evidence type="ECO:0000313" key="4">
    <source>
        <dbReference type="Proteomes" id="UP001589773"/>
    </source>
</evidence>
<accession>A0ABV6FI10</accession>
<keyword evidence="2" id="KW-0472">Membrane</keyword>
<dbReference type="RefSeq" id="WP_379680165.1">
    <property type="nucleotide sequence ID" value="NZ_JBHLWP010000013.1"/>
</dbReference>
<keyword evidence="2" id="KW-0812">Transmembrane</keyword>
<dbReference type="EMBL" id="JBHLWP010000013">
    <property type="protein sequence ID" value="MFC0253179.1"/>
    <property type="molecule type" value="Genomic_DNA"/>
</dbReference>
<dbReference type="PANTHER" id="PTHR32309">
    <property type="entry name" value="TYROSINE-PROTEIN KINASE"/>
    <property type="match status" value="1"/>
</dbReference>
<keyword evidence="2" id="KW-1133">Transmembrane helix</keyword>
<feature type="transmembrane region" description="Helical" evidence="2">
    <location>
        <begin position="40"/>
        <end position="58"/>
    </location>
</feature>